<evidence type="ECO:0000313" key="5">
    <source>
        <dbReference type="Proteomes" id="UP000774130"/>
    </source>
</evidence>
<organism evidence="4 5">
    <name type="scientific">Enterococcus alishanensis</name>
    <dbReference type="NCBI Taxonomy" id="1303817"/>
    <lineage>
        <taxon>Bacteria</taxon>
        <taxon>Bacillati</taxon>
        <taxon>Bacillota</taxon>
        <taxon>Bacilli</taxon>
        <taxon>Lactobacillales</taxon>
        <taxon>Enterococcaceae</taxon>
        <taxon>Enterococcus</taxon>
    </lineage>
</organism>
<dbReference type="InterPro" id="IPR003016">
    <property type="entry name" value="2-oxoA_DH_lipoyl-BS"/>
</dbReference>
<evidence type="ECO:0000313" key="4">
    <source>
        <dbReference type="EMBL" id="MBV7389444.1"/>
    </source>
</evidence>
<comment type="similarity">
    <text evidence="1">Belongs to the GcvH family.</text>
</comment>
<dbReference type="InterPro" id="IPR000089">
    <property type="entry name" value="Biotin_lipoyl"/>
</dbReference>
<name>A0ABS6T966_9ENTE</name>
<protein>
    <submittedName>
        <fullName evidence="4">Glycine cleavage system protein H</fullName>
    </submittedName>
</protein>
<proteinExistence type="inferred from homology"/>
<evidence type="ECO:0000259" key="3">
    <source>
        <dbReference type="PROSITE" id="PS50968"/>
    </source>
</evidence>
<dbReference type="PANTHER" id="PTHR11715">
    <property type="entry name" value="GLYCINE CLEAVAGE SYSTEM H PROTEIN"/>
    <property type="match status" value="1"/>
</dbReference>
<dbReference type="CDD" id="cd06848">
    <property type="entry name" value="GCS_H"/>
    <property type="match status" value="1"/>
</dbReference>
<dbReference type="PROSITE" id="PS00189">
    <property type="entry name" value="LIPOYL"/>
    <property type="match status" value="1"/>
</dbReference>
<dbReference type="InterPro" id="IPR002930">
    <property type="entry name" value="GCV_H"/>
</dbReference>
<dbReference type="PANTHER" id="PTHR11715:SF3">
    <property type="entry name" value="GLYCINE CLEAVAGE SYSTEM H PROTEIN-RELATED"/>
    <property type="match status" value="1"/>
</dbReference>
<gene>
    <name evidence="4" type="ORF">KUA55_02040</name>
</gene>
<reference evidence="4 5" key="1">
    <citation type="submission" date="2021-06" db="EMBL/GenBank/DDBJ databases">
        <title>Enterococcus alishanensis sp. nov., a novel lactic acid bacterium isolated from fresh coffee beans.</title>
        <authorList>
            <person name="Chen Y.-S."/>
        </authorList>
    </citation>
    <scope>NUCLEOTIDE SEQUENCE [LARGE SCALE GENOMIC DNA]</scope>
    <source>
        <strain evidence="4 5">ALS3</strain>
    </source>
</reference>
<dbReference type="Pfam" id="PF01597">
    <property type="entry name" value="GCV_H"/>
    <property type="match status" value="1"/>
</dbReference>
<dbReference type="EMBL" id="JAHUZB010000001">
    <property type="protein sequence ID" value="MBV7389444.1"/>
    <property type="molecule type" value="Genomic_DNA"/>
</dbReference>
<accession>A0ABS6T966</accession>
<dbReference type="InterPro" id="IPR033753">
    <property type="entry name" value="GCV_H/Fam206"/>
</dbReference>
<evidence type="ECO:0000256" key="2">
    <source>
        <dbReference type="ARBA" id="ARBA00022823"/>
    </source>
</evidence>
<dbReference type="Proteomes" id="UP000774130">
    <property type="component" value="Unassembled WGS sequence"/>
</dbReference>
<dbReference type="RefSeq" id="WP_218324505.1">
    <property type="nucleotide sequence ID" value="NZ_JAHUZB010000001.1"/>
</dbReference>
<comment type="caution">
    <text evidence="4">The sequence shown here is derived from an EMBL/GenBank/DDBJ whole genome shotgun (WGS) entry which is preliminary data.</text>
</comment>
<keyword evidence="5" id="KW-1185">Reference proteome</keyword>
<evidence type="ECO:0000256" key="1">
    <source>
        <dbReference type="ARBA" id="ARBA00009249"/>
    </source>
</evidence>
<dbReference type="PROSITE" id="PS50968">
    <property type="entry name" value="BIOTINYL_LIPOYL"/>
    <property type="match status" value="1"/>
</dbReference>
<sequence>MANEKNGLWLDETDDFTTIGLTLTSLDELGEISFASLPKVGQILAMDDVLAELEAEKAVSEFKSPVAGTVSEINQIFLQTPEKIDPKDEVAAWIVKIKK</sequence>
<feature type="domain" description="Lipoyl-binding" evidence="3">
    <location>
        <begin position="16"/>
        <end position="98"/>
    </location>
</feature>
<keyword evidence="2" id="KW-0450">Lipoyl</keyword>